<feature type="region of interest" description="Disordered" evidence="6">
    <location>
        <begin position="21"/>
        <end position="52"/>
    </location>
</feature>
<sequence>MASLDAQQYAEALRKSLMEDLFNGEELDDDDSSDQQQSSLALQGMEDSSQAQQQLSALETELEEFAGHEVIRAILEQGVVIQQHSADVGGRLRALELESIQDYIAESDNLVALHEQIKHCDSILEHMEGLLGKFQTDLGQVSEEIRALQVQSATMSTKLRNRRALEDRLGSFLEQLVVSEDLISSVLDSEVSEEYLEHLLVLARKIAFINSNEAVKHSQARRDVEAVLEKLRNRAIAKVRDFLLSKLYQLRKPKTNISIIQQNSLLKYKYFVRFLAEHGPDVHAELRAEYVSVMSRVLAGHFKTYLGALERMVTPAAGQADVLGLAEAPSGAMGSVASGVGGMMSLFSKATAGRGANTERAFELGERLDVLSQVSQPAIIPHMAEFEGKRFPYEVIFRNVHKLLVDTASSEFLFCLDFWEEEAAFRELFAPVVAVVEGDLAEQLQNQHDVLCVLLMIRLNSEHRSLMARRRVPCLDDYLDRLNLALWPRFKVLFDVQASSIRPGVERSLFTGQVEVNALTRRYAAFAASCLTLMADHDSDDSIFKASSFYEMLERLWASIFDTLLRMSNMFKDRRQGIIFLILNYNHIKTTLRAADSSVAQRISSGSGGKGSQQQQQQSAPGAAAGGLGSAGAAAIKECEDQLAACTSLYVEDQLGSHFKALLDFVKKAEQVQKRGGVQEGQPITGFTPAEAAPVLRDFGGRWKGSIEAMHKEVLGQVAEPGCAREVLQASMTQLLLYYTRMLELLKRQGPEGGQLAREVVNIPAIMYEIKRLTKA</sequence>
<proteinExistence type="inferred from homology"/>
<dbReference type="Proteomes" id="UP001244341">
    <property type="component" value="Chromosome 15b"/>
</dbReference>
<feature type="domain" description="Vps52 coiled-coil" evidence="7">
    <location>
        <begin position="102"/>
        <end position="275"/>
    </location>
</feature>
<organism evidence="9 10">
    <name type="scientific">Tetradesmus obliquus</name>
    <name type="common">Green alga</name>
    <name type="synonym">Acutodesmus obliquus</name>
    <dbReference type="NCBI Taxonomy" id="3088"/>
    <lineage>
        <taxon>Eukaryota</taxon>
        <taxon>Viridiplantae</taxon>
        <taxon>Chlorophyta</taxon>
        <taxon>core chlorophytes</taxon>
        <taxon>Chlorophyceae</taxon>
        <taxon>CS clade</taxon>
        <taxon>Sphaeropleales</taxon>
        <taxon>Scenedesmaceae</taxon>
        <taxon>Tetradesmus</taxon>
    </lineage>
</organism>
<gene>
    <name evidence="9" type="ORF">OEZ85_001415</name>
</gene>
<dbReference type="Pfam" id="PF04129">
    <property type="entry name" value="Vps52_CC"/>
    <property type="match status" value="1"/>
</dbReference>
<dbReference type="InterPro" id="IPR048319">
    <property type="entry name" value="Vps52_CC"/>
</dbReference>
<keyword evidence="4" id="KW-0653">Protein transport</keyword>
<dbReference type="InterPro" id="IPR007258">
    <property type="entry name" value="Vps52"/>
</dbReference>
<keyword evidence="10" id="KW-1185">Reference proteome</keyword>
<evidence type="ECO:0000256" key="5">
    <source>
        <dbReference type="ARBA" id="ARBA00023034"/>
    </source>
</evidence>
<evidence type="ECO:0000313" key="10">
    <source>
        <dbReference type="Proteomes" id="UP001244341"/>
    </source>
</evidence>
<comment type="similarity">
    <text evidence="2">Belongs to the VPS52 family.</text>
</comment>
<protein>
    <submittedName>
        <fullName evidence="9">Uncharacterized protein</fullName>
    </submittedName>
</protein>
<dbReference type="PANTHER" id="PTHR14190:SF7">
    <property type="entry name" value="VACUOLAR PROTEIN SORTING-ASSOCIATED PROTEIN 52 HOMOLOG"/>
    <property type="match status" value="1"/>
</dbReference>
<accession>A0ABY8UP66</accession>
<feature type="compositionally biased region" description="Low complexity" evidence="6">
    <location>
        <begin position="612"/>
        <end position="623"/>
    </location>
</feature>
<feature type="compositionally biased region" description="Acidic residues" evidence="6">
    <location>
        <begin position="22"/>
        <end position="33"/>
    </location>
</feature>
<keyword evidence="3" id="KW-0813">Transport</keyword>
<evidence type="ECO:0000256" key="4">
    <source>
        <dbReference type="ARBA" id="ARBA00022927"/>
    </source>
</evidence>
<keyword evidence="5" id="KW-0333">Golgi apparatus</keyword>
<dbReference type="Pfam" id="PF20655">
    <property type="entry name" value="Vps52_C"/>
    <property type="match status" value="1"/>
</dbReference>
<feature type="region of interest" description="Disordered" evidence="6">
    <location>
        <begin position="603"/>
        <end position="625"/>
    </location>
</feature>
<evidence type="ECO:0000256" key="6">
    <source>
        <dbReference type="SAM" id="MobiDB-lite"/>
    </source>
</evidence>
<dbReference type="PANTHER" id="PTHR14190">
    <property type="entry name" value="SUPPRESSOR OF ACTIN MUTATIONS 2/VACUOLAR PROTEIN SORTING 52"/>
    <property type="match status" value="1"/>
</dbReference>
<dbReference type="EMBL" id="CP126222">
    <property type="protein sequence ID" value="WIA23070.1"/>
    <property type="molecule type" value="Genomic_DNA"/>
</dbReference>
<evidence type="ECO:0000313" key="9">
    <source>
        <dbReference type="EMBL" id="WIA23070.1"/>
    </source>
</evidence>
<evidence type="ECO:0000259" key="8">
    <source>
        <dbReference type="Pfam" id="PF20655"/>
    </source>
</evidence>
<evidence type="ECO:0000256" key="2">
    <source>
        <dbReference type="ARBA" id="ARBA00008180"/>
    </source>
</evidence>
<evidence type="ECO:0000259" key="7">
    <source>
        <dbReference type="Pfam" id="PF04129"/>
    </source>
</evidence>
<feature type="domain" description="Vps52 C-terminal" evidence="8">
    <location>
        <begin position="293"/>
        <end position="597"/>
    </location>
</feature>
<evidence type="ECO:0000256" key="3">
    <source>
        <dbReference type="ARBA" id="ARBA00022448"/>
    </source>
</evidence>
<reference evidence="9 10" key="1">
    <citation type="submission" date="2023-05" db="EMBL/GenBank/DDBJ databases">
        <title>A 100% complete, gapless, phased diploid assembly of the Scenedesmus obliquus UTEX 3031 genome.</title>
        <authorList>
            <person name="Biondi T.C."/>
            <person name="Hanschen E.R."/>
            <person name="Kwon T."/>
            <person name="Eng W."/>
            <person name="Kruse C.P.S."/>
            <person name="Koehler S.I."/>
            <person name="Kunde Y."/>
            <person name="Gleasner C.D."/>
            <person name="You Mak K.T."/>
            <person name="Polle J."/>
            <person name="Hovde B.T."/>
            <person name="Starkenburg S.R."/>
        </authorList>
    </citation>
    <scope>NUCLEOTIDE SEQUENCE [LARGE SCALE GENOMIC DNA]</scope>
    <source>
        <strain evidence="9 10">DOE0152z</strain>
    </source>
</reference>
<name>A0ABY8UP66_TETOB</name>
<evidence type="ECO:0000256" key="1">
    <source>
        <dbReference type="ARBA" id="ARBA00004601"/>
    </source>
</evidence>
<dbReference type="InterPro" id="IPR048361">
    <property type="entry name" value="Vps52_C"/>
</dbReference>
<comment type="subcellular location">
    <subcellularLocation>
        <location evidence="1">Golgi apparatus</location>
        <location evidence="1">trans-Golgi network</location>
    </subcellularLocation>
</comment>